<evidence type="ECO:0000256" key="1">
    <source>
        <dbReference type="ARBA" id="ARBA00010364"/>
    </source>
</evidence>
<proteinExistence type="inferred from homology"/>
<dbReference type="HAMAP" id="MF_00634">
    <property type="entry name" value="UPF0235"/>
    <property type="match status" value="1"/>
</dbReference>
<dbReference type="GeneID" id="105131332"/>
<evidence type="ECO:0000313" key="2">
    <source>
        <dbReference type="Proteomes" id="UP000694918"/>
    </source>
</evidence>
<dbReference type="Pfam" id="PF02594">
    <property type="entry name" value="DUF167"/>
    <property type="match status" value="1"/>
</dbReference>
<reference evidence="3" key="1">
    <citation type="submission" date="2025-08" db="UniProtKB">
        <authorList>
            <consortium name="RefSeq"/>
        </authorList>
    </citation>
    <scope>IDENTIFICATION</scope>
</reference>
<dbReference type="InterPro" id="IPR036591">
    <property type="entry name" value="YggU-like_sf"/>
</dbReference>
<dbReference type="SUPFAM" id="SSF69786">
    <property type="entry name" value="YggU-like"/>
    <property type="match status" value="1"/>
</dbReference>
<evidence type="ECO:0000313" key="3">
    <source>
        <dbReference type="RefSeq" id="XP_011032559.1"/>
    </source>
</evidence>
<gene>
    <name evidence="3" type="primary">LOC105131332</name>
</gene>
<sequence length="251" mass="27822">MAVFGPDLTVQDNLLGEEWLHKRLRAKVYRRLACWQKEVHVLQKVAKSSQLLEMRLYVPKPSSTFSFAVSTTSLAGFDSLVVQVAEDMRAELKVPHAHPITINIEEYSREEAIEGGAQFVHAMADGVAMADILQPVYVPPTDHFFFPLNGVVNYGANDFLFRLKIKASIFFSFLVLYVDLSDEAVGVQIDAPAKDGEANAALLDYISSVLGVKRRQVSIGSGSKSRDKVVIVEEVTLQNVFDALEKVSKCC</sequence>
<dbReference type="InterPro" id="IPR003746">
    <property type="entry name" value="DUF167"/>
</dbReference>
<dbReference type="PANTHER" id="PTHR47817">
    <property type="entry name" value="OS04G0686300 PROTEIN"/>
    <property type="match status" value="1"/>
</dbReference>
<dbReference type="NCBIfam" id="TIGR00251">
    <property type="entry name" value="DUF167 family protein"/>
    <property type="match status" value="1"/>
</dbReference>
<organism evidence="2 3">
    <name type="scientific">Populus euphratica</name>
    <name type="common">Euphrates poplar</name>
    <dbReference type="NCBI Taxonomy" id="75702"/>
    <lineage>
        <taxon>Eukaryota</taxon>
        <taxon>Viridiplantae</taxon>
        <taxon>Streptophyta</taxon>
        <taxon>Embryophyta</taxon>
        <taxon>Tracheophyta</taxon>
        <taxon>Spermatophyta</taxon>
        <taxon>Magnoliopsida</taxon>
        <taxon>eudicotyledons</taxon>
        <taxon>Gunneridae</taxon>
        <taxon>Pentapetalae</taxon>
        <taxon>rosids</taxon>
        <taxon>fabids</taxon>
        <taxon>Malpighiales</taxon>
        <taxon>Salicaceae</taxon>
        <taxon>Saliceae</taxon>
        <taxon>Populus</taxon>
    </lineage>
</organism>
<dbReference type="Proteomes" id="UP000694918">
    <property type="component" value="Unplaced"/>
</dbReference>
<dbReference type="Gene3D" id="3.30.1200.10">
    <property type="entry name" value="YggU-like"/>
    <property type="match status" value="1"/>
</dbReference>
<dbReference type="KEGG" id="peu:105131332"/>
<dbReference type="PANTHER" id="PTHR47817:SF2">
    <property type="entry name" value="OS04G0686300 PROTEIN"/>
    <property type="match status" value="1"/>
</dbReference>
<comment type="similarity">
    <text evidence="1">Belongs to the UPF0235 family.</text>
</comment>
<dbReference type="RefSeq" id="XP_011032559.1">
    <property type="nucleotide sequence ID" value="XM_011034257.1"/>
</dbReference>
<dbReference type="SMART" id="SM01152">
    <property type="entry name" value="DUF167"/>
    <property type="match status" value="1"/>
</dbReference>
<keyword evidence="2" id="KW-1185">Reference proteome</keyword>
<protein>
    <submittedName>
        <fullName evidence="3">Uncharacterized protein LOC105131332</fullName>
    </submittedName>
</protein>
<accession>A0AAJ6XVP0</accession>
<name>A0AAJ6XVP0_POPEU</name>
<dbReference type="AlphaFoldDB" id="A0AAJ6XVP0"/>